<proteinExistence type="inferred from homology"/>
<accession>A0A6L9SBU6</accession>
<dbReference type="InterPro" id="IPR051448">
    <property type="entry name" value="CdaR-like_regulators"/>
</dbReference>
<keyword evidence="6" id="KW-1185">Reference proteome</keyword>
<dbReference type="InterPro" id="IPR042070">
    <property type="entry name" value="PucR_C-HTH_sf"/>
</dbReference>
<dbReference type="PANTHER" id="PTHR33744">
    <property type="entry name" value="CARBOHYDRATE DIACID REGULATOR"/>
    <property type="match status" value="1"/>
</dbReference>
<feature type="domain" description="PucR C-terminal helix-turn-helix" evidence="3">
    <location>
        <begin position="469"/>
        <end position="527"/>
    </location>
</feature>
<comment type="caution">
    <text evidence="5">The sequence shown here is derived from an EMBL/GenBank/DDBJ whole genome shotgun (WGS) entry which is preliminary data.</text>
</comment>
<dbReference type="Pfam" id="PF13556">
    <property type="entry name" value="HTH_30"/>
    <property type="match status" value="1"/>
</dbReference>
<evidence type="ECO:0000259" key="3">
    <source>
        <dbReference type="Pfam" id="PF13556"/>
    </source>
</evidence>
<dbReference type="Proteomes" id="UP000475214">
    <property type="component" value="Unassembled WGS sequence"/>
</dbReference>
<name>A0A6L9SBU6_9ACTN</name>
<sequence>MEMPALAGARLMGGAGGLDRVILRANVMEVPDILPWVKPHELLLTTGYPLRNTPQGLPELVCDLQRHGLAAMGVKLHRYLDALPEQMVAEADRLDLPLLLLPDAIGFDEIINQVLTEVLNRQAGALERSWEVHQALLAIVLDGGGLEEIADRVAATLPASVFVTTPDGRVLADGGEPADLEAWRASACFEETGRFRIEYEQRGVHAHADVPGWHAVVPIVAGRVDHGRIVAFSADRRLDDGDVHVLERAATVAALSVNKQLAVTAVESKYRGDFLRDVLAGRAGGREQVVAHCETLGWQIDRPMVVAVAEVDPDANDLPESGFELRPIQERFSTAWQTVVGRRDRRAPVVGFAREVVALLPVPFGNAEAVVQDVVREVSGDGGGGRRSFSTGVSRVVTGPDELPAAYEQARRAVHVGRQVHGSGAVAHFDALRSFRLISLIRDNDELRGFIRETLRELAATDDEDMADLRHTLKILLDANLNVAEAARTLHFHYNTLRYRISKLERILGPFTTDPELRLDLALALKVLQMRGMERP</sequence>
<dbReference type="InterPro" id="IPR041522">
    <property type="entry name" value="CdaR_GGDEF"/>
</dbReference>
<protein>
    <submittedName>
        <fullName evidence="5">PucR family transcriptional regulator</fullName>
    </submittedName>
</protein>
<dbReference type="InterPro" id="IPR012914">
    <property type="entry name" value="PucR_dom"/>
</dbReference>
<organism evidence="5 6">
    <name type="scientific">Phytoactinopolyspora halotolerans</name>
    <dbReference type="NCBI Taxonomy" id="1981512"/>
    <lineage>
        <taxon>Bacteria</taxon>
        <taxon>Bacillati</taxon>
        <taxon>Actinomycetota</taxon>
        <taxon>Actinomycetes</taxon>
        <taxon>Jiangellales</taxon>
        <taxon>Jiangellaceae</taxon>
        <taxon>Phytoactinopolyspora</taxon>
    </lineage>
</organism>
<evidence type="ECO:0000313" key="5">
    <source>
        <dbReference type="EMBL" id="NEE02134.1"/>
    </source>
</evidence>
<dbReference type="PANTHER" id="PTHR33744:SF1">
    <property type="entry name" value="DNA-BINDING TRANSCRIPTIONAL ACTIVATOR ADER"/>
    <property type="match status" value="1"/>
</dbReference>
<reference evidence="5 6" key="1">
    <citation type="submission" date="2020-02" db="EMBL/GenBank/DDBJ databases">
        <authorList>
            <person name="Li X.-J."/>
            <person name="Han X.-M."/>
        </authorList>
    </citation>
    <scope>NUCLEOTIDE SEQUENCE [LARGE SCALE GENOMIC DNA]</scope>
    <source>
        <strain evidence="5 6">CCTCC AB 2017055</strain>
    </source>
</reference>
<dbReference type="EMBL" id="JAAGOA010000013">
    <property type="protein sequence ID" value="NEE02134.1"/>
    <property type="molecule type" value="Genomic_DNA"/>
</dbReference>
<comment type="similarity">
    <text evidence="1">Belongs to the CdaR family.</text>
</comment>
<dbReference type="InterPro" id="IPR025736">
    <property type="entry name" value="PucR_C-HTH_dom"/>
</dbReference>
<feature type="domain" description="Purine catabolism PurC-like" evidence="2">
    <location>
        <begin position="2"/>
        <end position="117"/>
    </location>
</feature>
<dbReference type="AlphaFoldDB" id="A0A6L9SBU6"/>
<evidence type="ECO:0000259" key="2">
    <source>
        <dbReference type="Pfam" id="PF07905"/>
    </source>
</evidence>
<dbReference type="Gene3D" id="1.10.10.2840">
    <property type="entry name" value="PucR C-terminal helix-turn-helix domain"/>
    <property type="match status" value="1"/>
</dbReference>
<gene>
    <name evidence="5" type="ORF">G1H10_18325</name>
</gene>
<evidence type="ECO:0000259" key="4">
    <source>
        <dbReference type="Pfam" id="PF17853"/>
    </source>
</evidence>
<dbReference type="Pfam" id="PF17853">
    <property type="entry name" value="GGDEF_2"/>
    <property type="match status" value="1"/>
</dbReference>
<evidence type="ECO:0000256" key="1">
    <source>
        <dbReference type="ARBA" id="ARBA00006754"/>
    </source>
</evidence>
<dbReference type="Pfam" id="PF07905">
    <property type="entry name" value="PucR"/>
    <property type="match status" value="1"/>
</dbReference>
<evidence type="ECO:0000313" key="6">
    <source>
        <dbReference type="Proteomes" id="UP000475214"/>
    </source>
</evidence>
<feature type="domain" description="CdaR GGDEF-like" evidence="4">
    <location>
        <begin position="286"/>
        <end position="416"/>
    </location>
</feature>